<feature type="compositionally biased region" description="Low complexity" evidence="1">
    <location>
        <begin position="299"/>
        <end position="312"/>
    </location>
</feature>
<evidence type="ECO:0000256" key="1">
    <source>
        <dbReference type="SAM" id="MobiDB-lite"/>
    </source>
</evidence>
<organism evidence="2">
    <name type="scientific">Streptomyces sp. NBC_00093</name>
    <dbReference type="NCBI Taxonomy" id="2975649"/>
    <lineage>
        <taxon>Bacteria</taxon>
        <taxon>Bacillati</taxon>
        <taxon>Actinomycetota</taxon>
        <taxon>Actinomycetes</taxon>
        <taxon>Kitasatosporales</taxon>
        <taxon>Streptomycetaceae</taxon>
        <taxon>Streptomyces</taxon>
    </lineage>
</organism>
<dbReference type="EMBL" id="CP108222">
    <property type="protein sequence ID" value="WTT20474.1"/>
    <property type="molecule type" value="Genomic_DNA"/>
</dbReference>
<feature type="region of interest" description="Disordered" evidence="1">
    <location>
        <begin position="299"/>
        <end position="364"/>
    </location>
</feature>
<feature type="compositionally biased region" description="Low complexity" evidence="1">
    <location>
        <begin position="416"/>
        <end position="444"/>
    </location>
</feature>
<proteinExistence type="predicted"/>
<feature type="compositionally biased region" description="Acidic residues" evidence="1">
    <location>
        <begin position="395"/>
        <end position="405"/>
    </location>
</feature>
<reference evidence="2" key="1">
    <citation type="submission" date="2022-10" db="EMBL/GenBank/DDBJ databases">
        <title>The complete genomes of actinobacterial strains from the NBC collection.</title>
        <authorList>
            <person name="Joergensen T.S."/>
            <person name="Alvarez Arevalo M."/>
            <person name="Sterndorff E.B."/>
            <person name="Faurdal D."/>
            <person name="Vuksanovic O."/>
            <person name="Mourched A.-S."/>
            <person name="Charusanti P."/>
            <person name="Shaw S."/>
            <person name="Blin K."/>
            <person name="Weber T."/>
        </authorList>
    </citation>
    <scope>NUCLEOTIDE SEQUENCE</scope>
    <source>
        <strain evidence="2">NBC_00093</strain>
    </source>
</reference>
<feature type="compositionally biased region" description="Low complexity" evidence="1">
    <location>
        <begin position="342"/>
        <end position="358"/>
    </location>
</feature>
<gene>
    <name evidence="2" type="ORF">OHA22_35595</name>
</gene>
<protein>
    <submittedName>
        <fullName evidence="2">Uncharacterized protein</fullName>
    </submittedName>
</protein>
<sequence>MSGAPREVRRRGAGGAGVVGVGWAALRVSAAGVRWIGAASPAKGLVWGCGAGVEVAAGGVGAVGCGTWECDEAGGALGVVPGTATRWALGVVGTDAWAAEVRAGEGELAGRGVLTGGACRTGVPDAGGAWDVTDSGEAGVAVRVPTSAEGVCRAGVPAAAGGAGAVTGVAEVLADPVEAAARCTGAESDAGEGPTGPGRTALGLDDGPTTGRAGSMPRATAGVVDGPAGAEPGLGGTATGRTGAAVGPTGSAALCTVAAERPAAVAADPGETELDGAATGRTGTAVDLAEATDLCTAAEAPTDAAPEPGEAAVGRTGEASATVEVTSGPAGSAPESTEVETPADTGTGTAAGTSGAPATVPPPELPAAFVLATGRLRRCTTGAPETLVSGTAPATDEDTAAEETPEPAVPAPAPAPAEEAPPATGTAPAAARRWTTGTARATGR</sequence>
<feature type="region of interest" description="Disordered" evidence="1">
    <location>
        <begin position="381"/>
        <end position="444"/>
    </location>
</feature>
<accession>A0AAU2A6Z1</accession>
<feature type="region of interest" description="Disordered" evidence="1">
    <location>
        <begin position="185"/>
        <end position="242"/>
    </location>
</feature>
<name>A0AAU2A6Z1_9ACTN</name>
<dbReference type="AlphaFoldDB" id="A0AAU2A6Z1"/>
<evidence type="ECO:0000313" key="2">
    <source>
        <dbReference type="EMBL" id="WTT20474.1"/>
    </source>
</evidence>